<organism evidence="2">
    <name type="scientific">Siphoviridae sp. ctOSJ35</name>
    <dbReference type="NCBI Taxonomy" id="2825479"/>
    <lineage>
        <taxon>Viruses</taxon>
        <taxon>Duplodnaviria</taxon>
        <taxon>Heunggongvirae</taxon>
        <taxon>Uroviricota</taxon>
        <taxon>Caudoviricetes</taxon>
    </lineage>
</organism>
<accession>A0A8S5PM55</accession>
<dbReference type="EMBL" id="BK015447">
    <property type="protein sequence ID" value="DAE07260.1"/>
    <property type="molecule type" value="Genomic_DNA"/>
</dbReference>
<evidence type="ECO:0000313" key="2">
    <source>
        <dbReference type="EMBL" id="DAE07260.1"/>
    </source>
</evidence>
<feature type="region of interest" description="Disordered" evidence="1">
    <location>
        <begin position="119"/>
        <end position="144"/>
    </location>
</feature>
<name>A0A8S5PM55_9CAUD</name>
<sequence length="144" mass="16604">MKHNRICAYCGRSYYVCLSCVSVGSYKNSYCSEDCFRRSVMDNKGFQPIIIEGEEMKTLLRGKLANSDIFVDIVGYDLELGKFDCHDGVTRTPDDFRYFVIPCDEMKNINKYVSELNEKKVKTSGRTSTQKKTETEKPKHEIKP</sequence>
<feature type="compositionally biased region" description="Basic and acidic residues" evidence="1">
    <location>
        <begin position="131"/>
        <end position="144"/>
    </location>
</feature>
<protein>
    <submittedName>
        <fullName evidence="2">Uncharacterized protein</fullName>
    </submittedName>
</protein>
<evidence type="ECO:0000256" key="1">
    <source>
        <dbReference type="SAM" id="MobiDB-lite"/>
    </source>
</evidence>
<reference evidence="2" key="1">
    <citation type="journal article" date="2021" name="Proc. Natl. Acad. Sci. U.S.A.">
        <title>A Catalog of Tens of Thousands of Viruses from Human Metagenomes Reveals Hidden Associations with Chronic Diseases.</title>
        <authorList>
            <person name="Tisza M.J."/>
            <person name="Buck C.B."/>
        </authorList>
    </citation>
    <scope>NUCLEOTIDE SEQUENCE</scope>
    <source>
        <strain evidence="2">CtOSJ35</strain>
    </source>
</reference>
<proteinExistence type="predicted"/>